<comment type="cofactor">
    <cofactor evidence="1">
        <name>Mo-bis(molybdopterin guanine dinucleotide)</name>
        <dbReference type="ChEBI" id="CHEBI:60539"/>
    </cofactor>
</comment>
<evidence type="ECO:0000256" key="7">
    <source>
        <dbReference type="ARBA" id="ARBA00023014"/>
    </source>
</evidence>
<keyword evidence="6" id="KW-0408">Iron</keyword>
<dbReference type="EMBL" id="SLUB01000039">
    <property type="protein sequence ID" value="THE10843.1"/>
    <property type="molecule type" value="Genomic_DNA"/>
</dbReference>
<dbReference type="InterPro" id="IPR006656">
    <property type="entry name" value="Mopterin_OxRdtase"/>
</dbReference>
<dbReference type="SUPFAM" id="SSF53706">
    <property type="entry name" value="Formate dehydrogenase/DMSO reductase, domains 1-3"/>
    <property type="match status" value="1"/>
</dbReference>
<dbReference type="InterPro" id="IPR009010">
    <property type="entry name" value="Asp_de-COase-like_dom_sf"/>
</dbReference>
<evidence type="ECO:0000256" key="6">
    <source>
        <dbReference type="ARBA" id="ARBA00023004"/>
    </source>
</evidence>
<keyword evidence="10" id="KW-1185">Reference proteome</keyword>
<protein>
    <submittedName>
        <fullName evidence="9">Oxidoreductase</fullName>
    </submittedName>
</protein>
<comment type="caution">
    <text evidence="9">The sequence shown here is derived from an EMBL/GenBank/DDBJ whole genome shotgun (WGS) entry which is preliminary data.</text>
</comment>
<evidence type="ECO:0000256" key="1">
    <source>
        <dbReference type="ARBA" id="ARBA00001942"/>
    </source>
</evidence>
<keyword evidence="3" id="KW-0500">Molybdenum</keyword>
<comment type="similarity">
    <text evidence="2">Belongs to the prokaryotic molybdopterin-containing oxidoreductase family.</text>
</comment>
<evidence type="ECO:0000259" key="8">
    <source>
        <dbReference type="PROSITE" id="PS51669"/>
    </source>
</evidence>
<evidence type="ECO:0000313" key="10">
    <source>
        <dbReference type="Proteomes" id="UP000306477"/>
    </source>
</evidence>
<dbReference type="PROSITE" id="PS00490">
    <property type="entry name" value="MOLYBDOPTERIN_PROK_2"/>
    <property type="match status" value="1"/>
</dbReference>
<dbReference type="GO" id="GO:0051536">
    <property type="term" value="F:iron-sulfur cluster binding"/>
    <property type="evidence" value="ECO:0007669"/>
    <property type="project" value="UniProtKB-KW"/>
</dbReference>
<dbReference type="Gene3D" id="2.40.40.20">
    <property type="match status" value="1"/>
</dbReference>
<dbReference type="InterPro" id="IPR050612">
    <property type="entry name" value="Prok_Mopterin_Oxidored"/>
</dbReference>
<dbReference type="Pfam" id="PF01568">
    <property type="entry name" value="Molydop_binding"/>
    <property type="match status" value="1"/>
</dbReference>
<accession>A0A4V3V7C9</accession>
<dbReference type="InterPro" id="IPR006657">
    <property type="entry name" value="MoPterin_dinucl-bd_dom"/>
</dbReference>
<gene>
    <name evidence="9" type="ORF">E1I69_17285</name>
</gene>
<dbReference type="SUPFAM" id="SSF50692">
    <property type="entry name" value="ADC-like"/>
    <property type="match status" value="1"/>
</dbReference>
<dbReference type="InterPro" id="IPR006963">
    <property type="entry name" value="Mopterin_OxRdtase_4Fe-4S_dom"/>
</dbReference>
<evidence type="ECO:0000256" key="3">
    <source>
        <dbReference type="ARBA" id="ARBA00022505"/>
    </source>
</evidence>
<dbReference type="GO" id="GO:0016491">
    <property type="term" value="F:oxidoreductase activity"/>
    <property type="evidence" value="ECO:0007669"/>
    <property type="project" value="UniProtKB-KW"/>
</dbReference>
<dbReference type="Gene3D" id="2.20.25.90">
    <property type="entry name" value="ADC-like domains"/>
    <property type="match status" value="1"/>
</dbReference>
<sequence length="671" mass="74720">MSGLATFKSACPLNCWDSCGFVVEVEDGKIIKIDGDKEHPITKGKICGRGRMLEARTNSDQRILYPLKKIDGEFQRITWEQALTEISAKLADVKQKYGSTAVLHSHDYANGGLLTKIPDRFFNCFGGSTELIGSICWGSGIEAQNWDFGNAASHAPEDIYNSKNVVIWGRNVTRTNMHLFAYLQEVKKKGVNLIVIDPIYNGTAKIAHSYISITPGMDGFLAIGIMKEMLRLGLQNQDFIETYTIGFEDLVDVINSVSMEQIEEITNVPRETITNLAYVYSDGPTATYMGLGMQRYANGGNTIRLIDALVASSGNVGIPGGGANFGNTQVGRSFDSAALTLPERKQETRTFVMAEQAEKILTASEPPIKMIMVSCGNPLTQVPNTALVEEAFRSVDTVVVLEQFMTDTARMADYVLPSATVFEEEDIYYSSMYHHFVNYGPKLVEARGEAKSDVWIWTELAKRLGFGEDFDYTREEFIKMGLGSLQDEGITFDIIKEKNHVPLPVQLVPWHDYQFETRSKKFEFTSSLGETKGYDGRLKISYPRESIHSNQSLAQKYPYSLLTIHPLRSNHSQNYHLIEGLQSVKVEVSKDIAEIKGLEPNDSVKVFNDRGEITGKVQILKDSAQNIVCIDEGQWHLFGGSVNQLTSHEVSDNGLGSTLYDCLVGIEKIDE</sequence>
<dbReference type="GO" id="GO:0046872">
    <property type="term" value="F:metal ion binding"/>
    <property type="evidence" value="ECO:0007669"/>
    <property type="project" value="UniProtKB-KW"/>
</dbReference>
<dbReference type="Gene3D" id="3.30.2070.10">
    <property type="entry name" value="Formate dehydrogenase/DMSO reductase"/>
    <property type="match status" value="1"/>
</dbReference>
<evidence type="ECO:0000256" key="5">
    <source>
        <dbReference type="ARBA" id="ARBA00023002"/>
    </source>
</evidence>
<dbReference type="OrthoDB" id="9803192at2"/>
<dbReference type="Pfam" id="PF00384">
    <property type="entry name" value="Molybdopterin"/>
    <property type="match status" value="1"/>
</dbReference>
<keyword evidence="5" id="KW-0560">Oxidoreductase</keyword>
<dbReference type="Proteomes" id="UP000306477">
    <property type="component" value="Unassembled WGS sequence"/>
</dbReference>
<evidence type="ECO:0000256" key="2">
    <source>
        <dbReference type="ARBA" id="ARBA00010312"/>
    </source>
</evidence>
<keyword evidence="4" id="KW-0479">Metal-binding</keyword>
<dbReference type="SMART" id="SM00926">
    <property type="entry name" value="Molybdop_Fe4S4"/>
    <property type="match status" value="1"/>
</dbReference>
<reference evidence="9 10" key="1">
    <citation type="journal article" date="2019" name="Indoor Air">
        <title>Impacts of indoor surface finishes on bacterial viability.</title>
        <authorList>
            <person name="Hu J."/>
            <person name="Maamar S.B."/>
            <person name="Glawe A.J."/>
            <person name="Gottel N."/>
            <person name="Gilbert J.A."/>
            <person name="Hartmann E.M."/>
        </authorList>
    </citation>
    <scope>NUCLEOTIDE SEQUENCE [LARGE SCALE GENOMIC DNA]</scope>
    <source>
        <strain evidence="9 10">AF060A6</strain>
    </source>
</reference>
<dbReference type="AlphaFoldDB" id="A0A4V3V7C9"/>
<evidence type="ECO:0000256" key="4">
    <source>
        <dbReference type="ARBA" id="ARBA00022723"/>
    </source>
</evidence>
<name>A0A4V3V7C9_9BACI</name>
<feature type="domain" description="4Fe-4S Mo/W bis-MGD-type" evidence="8">
    <location>
        <begin position="4"/>
        <end position="61"/>
    </location>
</feature>
<dbReference type="PROSITE" id="PS51669">
    <property type="entry name" value="4FE4S_MOW_BIS_MGD"/>
    <property type="match status" value="1"/>
</dbReference>
<dbReference type="Gene3D" id="3.40.50.740">
    <property type="match status" value="1"/>
</dbReference>
<dbReference type="Pfam" id="PF04879">
    <property type="entry name" value="Molybdop_Fe4S4"/>
    <property type="match status" value="1"/>
</dbReference>
<dbReference type="GO" id="GO:0043546">
    <property type="term" value="F:molybdopterin cofactor binding"/>
    <property type="evidence" value="ECO:0007669"/>
    <property type="project" value="InterPro"/>
</dbReference>
<organism evidence="9 10">
    <name type="scientific">Bacillus timonensis</name>
    <dbReference type="NCBI Taxonomy" id="1033734"/>
    <lineage>
        <taxon>Bacteria</taxon>
        <taxon>Bacillati</taxon>
        <taxon>Bacillota</taxon>
        <taxon>Bacilli</taxon>
        <taxon>Bacillales</taxon>
        <taxon>Bacillaceae</taxon>
        <taxon>Bacillus</taxon>
    </lineage>
</organism>
<dbReference type="PANTHER" id="PTHR43742:SF6">
    <property type="entry name" value="OXIDOREDUCTASE YYAE-RELATED"/>
    <property type="match status" value="1"/>
</dbReference>
<dbReference type="Gene3D" id="3.40.228.10">
    <property type="entry name" value="Dimethylsulfoxide Reductase, domain 2"/>
    <property type="match status" value="1"/>
</dbReference>
<proteinExistence type="inferred from homology"/>
<dbReference type="CDD" id="cd02766">
    <property type="entry name" value="MopB_3"/>
    <property type="match status" value="1"/>
</dbReference>
<evidence type="ECO:0000313" key="9">
    <source>
        <dbReference type="EMBL" id="THE10843.1"/>
    </source>
</evidence>
<dbReference type="PANTHER" id="PTHR43742">
    <property type="entry name" value="TRIMETHYLAMINE-N-OXIDE REDUCTASE"/>
    <property type="match status" value="1"/>
</dbReference>
<dbReference type="STRING" id="1033734.GCA_000285535_02775"/>
<keyword evidence="7" id="KW-0411">Iron-sulfur</keyword>
<dbReference type="InterPro" id="IPR006655">
    <property type="entry name" value="Mopterin_OxRdtase_prok_CS"/>
</dbReference>